<protein>
    <recommendedName>
        <fullName evidence="4">ABC transporter substrate-binding protein</fullName>
    </recommendedName>
</protein>
<dbReference type="Proteomes" id="UP000215181">
    <property type="component" value="Unassembled WGS sequence"/>
</dbReference>
<dbReference type="InterPro" id="IPR007487">
    <property type="entry name" value="ABC_transpt-TYRBP-like"/>
</dbReference>
<dbReference type="Pfam" id="PF04392">
    <property type="entry name" value="ABC_sub_bind"/>
    <property type="match status" value="1"/>
</dbReference>
<name>A0A235EUG4_9RHOO</name>
<organism evidence="2 3">
    <name type="scientific">Thauera propionica</name>
    <dbReference type="NCBI Taxonomy" id="2019431"/>
    <lineage>
        <taxon>Bacteria</taxon>
        <taxon>Pseudomonadati</taxon>
        <taxon>Pseudomonadota</taxon>
        <taxon>Betaproteobacteria</taxon>
        <taxon>Rhodocyclales</taxon>
        <taxon>Zoogloeaceae</taxon>
        <taxon>Thauera</taxon>
    </lineage>
</organism>
<dbReference type="PANTHER" id="PTHR35271">
    <property type="entry name" value="ABC TRANSPORTER, SUBSTRATE-BINDING LIPOPROTEIN-RELATED"/>
    <property type="match status" value="1"/>
</dbReference>
<dbReference type="AlphaFoldDB" id="A0A235EUG4"/>
<dbReference type="OrthoDB" id="9178917at2"/>
<dbReference type="EMBL" id="NOIH01000030">
    <property type="protein sequence ID" value="OYD52672.1"/>
    <property type="molecule type" value="Genomic_DNA"/>
</dbReference>
<proteinExistence type="predicted"/>
<evidence type="ECO:0000313" key="2">
    <source>
        <dbReference type="EMBL" id="OYD52672.1"/>
    </source>
</evidence>
<keyword evidence="3" id="KW-1185">Reference proteome</keyword>
<dbReference type="PANTHER" id="PTHR35271:SF1">
    <property type="entry name" value="ABC TRANSPORTER, SUBSTRATE-BINDING LIPOPROTEIN"/>
    <property type="match status" value="1"/>
</dbReference>
<feature type="region of interest" description="Disordered" evidence="1">
    <location>
        <begin position="1"/>
        <end position="25"/>
    </location>
</feature>
<gene>
    <name evidence="2" type="ORF">CGK74_16615</name>
</gene>
<comment type="caution">
    <text evidence="2">The sequence shown here is derived from an EMBL/GenBank/DDBJ whole genome shotgun (WGS) entry which is preliminary data.</text>
</comment>
<dbReference type="Gene3D" id="3.40.50.2300">
    <property type="match status" value="2"/>
</dbReference>
<evidence type="ECO:0000313" key="3">
    <source>
        <dbReference type="Proteomes" id="UP000215181"/>
    </source>
</evidence>
<reference evidence="2 3" key="1">
    <citation type="submission" date="2017-07" db="EMBL/GenBank/DDBJ databases">
        <title>Thauera sp. KNDSS-Mac4 genome sequence and assembly.</title>
        <authorList>
            <person name="Mayilraj S."/>
        </authorList>
    </citation>
    <scope>NUCLEOTIDE SEQUENCE [LARGE SCALE GENOMIC DNA]</scope>
    <source>
        <strain evidence="2 3">KNDSS-Mac4</strain>
    </source>
</reference>
<evidence type="ECO:0008006" key="4">
    <source>
        <dbReference type="Google" id="ProtNLM"/>
    </source>
</evidence>
<accession>A0A235EUG4</accession>
<sequence>MARARHPPSTGKPRKHAQSRYRATRSRYSSLLPFRLSAHATPQERDRASPYPRNWSGTFGRWLLLLLIVLGSLAPVQAGQRILVVTSAETPAQTEAVDALQARLREGERGRAVEIRPWDQTSADQTGVADIVVTVGTPAARTVASHANPAPVLHILLSAHNYASLPARANGRQSAIVLDQPPSRLIALVQLALPTLQRIALIGGSQSEEIVPPLARAASDARLGVAQASITRENELFGALQSVLSEPAVLIATPDPTVFNRFTVQNILLTAFRHRSPVLGFSAAYAKAGALLSLYSTPAQIGADAAQVVESVLRGGNLPTVSGPRSFEVQTNPTVARSLGIELPPAETLAARLRSLEEATP</sequence>
<evidence type="ECO:0000256" key="1">
    <source>
        <dbReference type="SAM" id="MobiDB-lite"/>
    </source>
</evidence>